<feature type="transmembrane region" description="Helical" evidence="8">
    <location>
        <begin position="241"/>
        <end position="265"/>
    </location>
</feature>
<evidence type="ECO:0000256" key="2">
    <source>
        <dbReference type="ARBA" id="ARBA00022676"/>
    </source>
</evidence>
<evidence type="ECO:0000256" key="5">
    <source>
        <dbReference type="ARBA" id="ARBA00022824"/>
    </source>
</evidence>
<dbReference type="GO" id="GO:0000026">
    <property type="term" value="F:alpha-1,2-mannosyltransferase activity"/>
    <property type="evidence" value="ECO:0007669"/>
    <property type="project" value="TreeGrafter"/>
</dbReference>
<keyword evidence="5 8" id="KW-0256">Endoplasmic reticulum</keyword>
<gene>
    <name evidence="11" type="primary">CSON001657</name>
</gene>
<name>A0A336MH85_CULSO</name>
<evidence type="ECO:0000313" key="11">
    <source>
        <dbReference type="EMBL" id="SSX29752.1"/>
    </source>
</evidence>
<evidence type="ECO:0000256" key="8">
    <source>
        <dbReference type="RuleBase" id="RU363075"/>
    </source>
</evidence>
<keyword evidence="4 8" id="KW-0812">Transmembrane</keyword>
<feature type="transmembrane region" description="Helical" evidence="8">
    <location>
        <begin position="277"/>
        <end position="295"/>
    </location>
</feature>
<keyword evidence="7 8" id="KW-0472">Membrane</keyword>
<keyword evidence="6 8" id="KW-1133">Transmembrane helix</keyword>
<feature type="transmembrane region" description="Helical" evidence="8">
    <location>
        <begin position="152"/>
        <end position="174"/>
    </location>
</feature>
<comment type="similarity">
    <text evidence="8">Belongs to the glycosyltransferase 22 family.</text>
</comment>
<organism evidence="11">
    <name type="scientific">Culicoides sonorensis</name>
    <name type="common">Biting midge</name>
    <dbReference type="NCBI Taxonomy" id="179676"/>
    <lineage>
        <taxon>Eukaryota</taxon>
        <taxon>Metazoa</taxon>
        <taxon>Ecdysozoa</taxon>
        <taxon>Arthropoda</taxon>
        <taxon>Hexapoda</taxon>
        <taxon>Insecta</taxon>
        <taxon>Pterygota</taxon>
        <taxon>Neoptera</taxon>
        <taxon>Endopterygota</taxon>
        <taxon>Diptera</taxon>
        <taxon>Nematocera</taxon>
        <taxon>Chironomoidea</taxon>
        <taxon>Ceratopogonidae</taxon>
        <taxon>Ceratopogoninae</taxon>
        <taxon>Culicoides</taxon>
        <taxon>Monoculicoides</taxon>
    </lineage>
</organism>
<feature type="compositionally biased region" description="Basic and acidic residues" evidence="9">
    <location>
        <begin position="502"/>
        <end position="511"/>
    </location>
</feature>
<protein>
    <recommendedName>
        <fullName evidence="8">Mannosyltransferase</fullName>
        <ecNumber evidence="8">2.4.1.-</ecNumber>
    </recommendedName>
</protein>
<dbReference type="Pfam" id="PF03901">
    <property type="entry name" value="Glyco_transf_22"/>
    <property type="match status" value="1"/>
</dbReference>
<feature type="chain" id="PRO_5016406148" description="Mannosyltransferase" evidence="10">
    <location>
        <begin position="21"/>
        <end position="519"/>
    </location>
</feature>
<feature type="region of interest" description="Disordered" evidence="9">
    <location>
        <begin position="492"/>
        <end position="519"/>
    </location>
</feature>
<feature type="signal peptide" evidence="10">
    <location>
        <begin position="1"/>
        <end position="20"/>
    </location>
</feature>
<evidence type="ECO:0000256" key="4">
    <source>
        <dbReference type="ARBA" id="ARBA00022692"/>
    </source>
</evidence>
<dbReference type="EC" id="2.4.1.-" evidence="8"/>
<evidence type="ECO:0000256" key="9">
    <source>
        <dbReference type="SAM" id="MobiDB-lite"/>
    </source>
</evidence>
<dbReference type="AlphaFoldDB" id="A0A336MH85"/>
<dbReference type="PANTHER" id="PTHR22760">
    <property type="entry name" value="GLYCOSYLTRANSFERASE"/>
    <property type="match status" value="1"/>
</dbReference>
<feature type="transmembrane region" description="Helical" evidence="8">
    <location>
        <begin position="327"/>
        <end position="349"/>
    </location>
</feature>
<dbReference type="PANTHER" id="PTHR22760:SF4">
    <property type="entry name" value="GPI MANNOSYLTRANSFERASE 3"/>
    <property type="match status" value="1"/>
</dbReference>
<evidence type="ECO:0000256" key="10">
    <source>
        <dbReference type="SAM" id="SignalP"/>
    </source>
</evidence>
<dbReference type="VEuPathDB" id="VectorBase:CSON001657"/>
<evidence type="ECO:0000256" key="7">
    <source>
        <dbReference type="ARBA" id="ARBA00023136"/>
    </source>
</evidence>
<keyword evidence="10" id="KW-0732">Signal</keyword>
<dbReference type="GO" id="GO:0006506">
    <property type="term" value="P:GPI anchor biosynthetic process"/>
    <property type="evidence" value="ECO:0007669"/>
    <property type="project" value="TreeGrafter"/>
</dbReference>
<comment type="subcellular location">
    <subcellularLocation>
        <location evidence="1 8">Endoplasmic reticulum membrane</location>
        <topology evidence="1 8">Multi-pass membrane protein</topology>
    </subcellularLocation>
</comment>
<sequence>MKIFLLFLLVRLASVFLVQTSFVPDEYWQSLEVGHKLVFGQGFLTWEWTRGVRSYLYPLLVAGIYKVLALLQLDQVELLLLLPRVAQALLSAYSDYRFYKWTDKSKWGAFVLCTSWFWFYTGSRTLSNTMEASLTVIALSYFPWRKREESTVFLWFVFIATFIRPTAIIPWIPLCFHHIKKSNYSAFELLFKRYLPIKLVVGAALVALDTYFYDKLIITPYEFFKVNVVEGIGEFYGKHPWYWYLNVGLPTILGITFVPFLFSVIQTLRNYQAYEQRLVLLTSVAVTLSVYSVLPHKEFRFLLQILPICLYLASDFLSRWSRKASVLVLYVVAITLLVGNLVPAGYLSYVHQRGTLDVMPVLRRLSSEYKEETGQNAKVLFLMPCHSTPGYSHLHGNATLRFLKCEPNFNHEQNYLDEADQFYKDPSKWIRSHIPVHPPSSLPSHLVLFDVLAPRISDFLSTYEPVETVFHADYVSGDNRIGKNVVVYERLDTTGSTKSKKANKETPKPPEQETVQSEQ</sequence>
<proteinExistence type="inferred from homology"/>
<reference evidence="11" key="1">
    <citation type="submission" date="2018-07" db="EMBL/GenBank/DDBJ databases">
        <authorList>
            <person name="Quirk P.G."/>
            <person name="Krulwich T.A."/>
        </authorList>
    </citation>
    <scope>NUCLEOTIDE SEQUENCE</scope>
</reference>
<dbReference type="EMBL" id="UFQT01001263">
    <property type="protein sequence ID" value="SSX29752.1"/>
    <property type="molecule type" value="Genomic_DNA"/>
</dbReference>
<evidence type="ECO:0000256" key="3">
    <source>
        <dbReference type="ARBA" id="ARBA00022679"/>
    </source>
</evidence>
<evidence type="ECO:0000256" key="1">
    <source>
        <dbReference type="ARBA" id="ARBA00004477"/>
    </source>
</evidence>
<keyword evidence="2 8" id="KW-0328">Glycosyltransferase</keyword>
<dbReference type="InterPro" id="IPR005599">
    <property type="entry name" value="GPI_mannosylTrfase"/>
</dbReference>
<dbReference type="OMA" id="HEWPDYL"/>
<feature type="transmembrane region" description="Helical" evidence="8">
    <location>
        <begin position="195"/>
        <end position="213"/>
    </location>
</feature>
<accession>A0A336MH85</accession>
<evidence type="ECO:0000256" key="6">
    <source>
        <dbReference type="ARBA" id="ARBA00022989"/>
    </source>
</evidence>
<keyword evidence="3" id="KW-0808">Transferase</keyword>
<dbReference type="GO" id="GO:0005789">
    <property type="term" value="C:endoplasmic reticulum membrane"/>
    <property type="evidence" value="ECO:0007669"/>
    <property type="project" value="UniProtKB-SubCell"/>
</dbReference>
<feature type="transmembrane region" description="Helical" evidence="8">
    <location>
        <begin position="301"/>
        <end position="320"/>
    </location>
</feature>